<name>A0A653DH18_CALMS</name>
<evidence type="ECO:0000313" key="3">
    <source>
        <dbReference type="Proteomes" id="UP000410492"/>
    </source>
</evidence>
<reference evidence="2 3" key="1">
    <citation type="submission" date="2019-01" db="EMBL/GenBank/DDBJ databases">
        <authorList>
            <person name="Sayadi A."/>
        </authorList>
    </citation>
    <scope>NUCLEOTIDE SEQUENCE [LARGE SCALE GENOMIC DNA]</scope>
</reference>
<evidence type="ECO:0000256" key="1">
    <source>
        <dbReference type="SAM" id="MobiDB-lite"/>
    </source>
</evidence>
<dbReference type="EMBL" id="CAACVG010011926">
    <property type="protein sequence ID" value="VEN59157.1"/>
    <property type="molecule type" value="Genomic_DNA"/>
</dbReference>
<dbReference type="AlphaFoldDB" id="A0A653DH18"/>
<sequence>MENQNFTQRTSKNLSELDETQISQVLSRGGTPLPDQSDSMTARMPLSLVKNVTLAGQFHF</sequence>
<proteinExistence type="predicted"/>
<dbReference type="Proteomes" id="UP000410492">
    <property type="component" value="Unassembled WGS sequence"/>
</dbReference>
<feature type="region of interest" description="Disordered" evidence="1">
    <location>
        <begin position="1"/>
        <end position="21"/>
    </location>
</feature>
<accession>A0A653DH18</accession>
<keyword evidence="3" id="KW-1185">Reference proteome</keyword>
<protein>
    <submittedName>
        <fullName evidence="2">Uncharacterized protein</fullName>
    </submittedName>
</protein>
<evidence type="ECO:0000313" key="2">
    <source>
        <dbReference type="EMBL" id="VEN59157.1"/>
    </source>
</evidence>
<organism evidence="2 3">
    <name type="scientific">Callosobruchus maculatus</name>
    <name type="common">Southern cowpea weevil</name>
    <name type="synonym">Pulse bruchid</name>
    <dbReference type="NCBI Taxonomy" id="64391"/>
    <lineage>
        <taxon>Eukaryota</taxon>
        <taxon>Metazoa</taxon>
        <taxon>Ecdysozoa</taxon>
        <taxon>Arthropoda</taxon>
        <taxon>Hexapoda</taxon>
        <taxon>Insecta</taxon>
        <taxon>Pterygota</taxon>
        <taxon>Neoptera</taxon>
        <taxon>Endopterygota</taxon>
        <taxon>Coleoptera</taxon>
        <taxon>Polyphaga</taxon>
        <taxon>Cucujiformia</taxon>
        <taxon>Chrysomeloidea</taxon>
        <taxon>Chrysomelidae</taxon>
        <taxon>Bruchinae</taxon>
        <taxon>Bruchini</taxon>
        <taxon>Callosobruchus</taxon>
    </lineage>
</organism>
<gene>
    <name evidence="2" type="ORF">CALMAC_LOCUS17294</name>
</gene>